<dbReference type="InterPro" id="IPR043502">
    <property type="entry name" value="DNA/RNA_pol_sf"/>
</dbReference>
<evidence type="ECO:0000313" key="10">
    <source>
        <dbReference type="Proteomes" id="UP001152795"/>
    </source>
</evidence>
<comment type="catalytic activity">
    <reaction evidence="8">
        <text>DNA(n) + a 2'-deoxyribonucleoside 5'-triphosphate = DNA(n+1) + diphosphate</text>
        <dbReference type="Rhea" id="RHEA:22508"/>
        <dbReference type="Rhea" id="RHEA-COMP:17339"/>
        <dbReference type="Rhea" id="RHEA-COMP:17340"/>
        <dbReference type="ChEBI" id="CHEBI:33019"/>
        <dbReference type="ChEBI" id="CHEBI:61560"/>
        <dbReference type="ChEBI" id="CHEBI:173112"/>
        <dbReference type="EC" id="2.7.7.7"/>
    </reaction>
</comment>
<evidence type="ECO:0000256" key="4">
    <source>
        <dbReference type="ARBA" id="ARBA00022695"/>
    </source>
</evidence>
<dbReference type="OrthoDB" id="6432691at2759"/>
<evidence type="ECO:0000256" key="8">
    <source>
        <dbReference type="ARBA" id="ARBA00049244"/>
    </source>
</evidence>
<keyword evidence="3" id="KW-0808">Transferase</keyword>
<comment type="caution">
    <text evidence="9">The sequence shown here is derived from an EMBL/GenBank/DDBJ whole genome shotgun (WGS) entry which is preliminary data.</text>
</comment>
<evidence type="ECO:0000256" key="3">
    <source>
        <dbReference type="ARBA" id="ARBA00022679"/>
    </source>
</evidence>
<dbReference type="SUPFAM" id="SSF56672">
    <property type="entry name" value="DNA/RNA polymerases"/>
    <property type="match status" value="1"/>
</dbReference>
<dbReference type="EMBL" id="CACRXK020038417">
    <property type="protein sequence ID" value="CAB4045258.1"/>
    <property type="molecule type" value="Genomic_DNA"/>
</dbReference>
<comment type="similarity">
    <text evidence="1">Belongs to the DNA polymerase type-B family.</text>
</comment>
<keyword evidence="10" id="KW-1185">Reference proteome</keyword>
<keyword evidence="7" id="KW-0238">DNA-binding</keyword>
<protein>
    <recommendedName>
        <fullName evidence="2">DNA-directed DNA polymerase</fullName>
        <ecNumber evidence="2">2.7.7.7</ecNumber>
    </recommendedName>
</protein>
<dbReference type="AlphaFoldDB" id="A0A6S7KM37"/>
<reference evidence="9" key="1">
    <citation type="submission" date="2020-04" db="EMBL/GenBank/DDBJ databases">
        <authorList>
            <person name="Alioto T."/>
            <person name="Alioto T."/>
            <person name="Gomez Garrido J."/>
        </authorList>
    </citation>
    <scope>NUCLEOTIDE SEQUENCE</scope>
    <source>
        <strain evidence="9">A484AB</strain>
    </source>
</reference>
<keyword evidence="6" id="KW-0239">DNA-directed DNA polymerase</keyword>
<dbReference type="Proteomes" id="UP001152795">
    <property type="component" value="Unassembled WGS sequence"/>
</dbReference>
<evidence type="ECO:0000256" key="6">
    <source>
        <dbReference type="ARBA" id="ARBA00022932"/>
    </source>
</evidence>
<dbReference type="GO" id="GO:0000166">
    <property type="term" value="F:nucleotide binding"/>
    <property type="evidence" value="ECO:0007669"/>
    <property type="project" value="InterPro"/>
</dbReference>
<dbReference type="GO" id="GO:0006260">
    <property type="term" value="P:DNA replication"/>
    <property type="evidence" value="ECO:0007669"/>
    <property type="project" value="UniProtKB-KW"/>
</dbReference>
<dbReference type="PANTHER" id="PTHR31511:SF12">
    <property type="entry name" value="RHO TERMINATION FACTOR N-TERMINAL DOMAIN-CONTAINING PROTEIN"/>
    <property type="match status" value="1"/>
</dbReference>
<evidence type="ECO:0000313" key="9">
    <source>
        <dbReference type="EMBL" id="CAB4045258.1"/>
    </source>
</evidence>
<gene>
    <name evidence="9" type="ORF">PACLA_8A072577</name>
</gene>
<feature type="non-terminal residue" evidence="9">
    <location>
        <position position="151"/>
    </location>
</feature>
<dbReference type="InterPro" id="IPR004868">
    <property type="entry name" value="DNA-dir_DNA_pol_B_mt/vir"/>
</dbReference>
<dbReference type="PANTHER" id="PTHR31511">
    <property type="entry name" value="PROTEIN CBG23764"/>
    <property type="match status" value="1"/>
</dbReference>
<dbReference type="EC" id="2.7.7.7" evidence="2"/>
<evidence type="ECO:0000256" key="2">
    <source>
        <dbReference type="ARBA" id="ARBA00012417"/>
    </source>
</evidence>
<keyword evidence="5" id="KW-0235">DNA replication</keyword>
<organism evidence="9 10">
    <name type="scientific">Paramuricea clavata</name>
    <name type="common">Red gorgonian</name>
    <name type="synonym">Violescent sea-whip</name>
    <dbReference type="NCBI Taxonomy" id="317549"/>
    <lineage>
        <taxon>Eukaryota</taxon>
        <taxon>Metazoa</taxon>
        <taxon>Cnidaria</taxon>
        <taxon>Anthozoa</taxon>
        <taxon>Octocorallia</taxon>
        <taxon>Malacalcyonacea</taxon>
        <taxon>Plexauridae</taxon>
        <taxon>Paramuricea</taxon>
    </lineage>
</organism>
<sequence length="151" mass="17746">MRDYHDLYLETDVLLLADVFENFRRTCLESYKLDPAHYVSAPSLSWDAFLKKSGEEIELVSDMDMFQFFEKGMRGGISYIAHRHSTANNKYMETYDESSENKYLMYLDANNLYGWAMSQPLPNGEFEWVENVDDINIDDYLEDSNRGMVLE</sequence>
<accession>A0A6S7KM37</accession>
<name>A0A6S7KM37_PARCT</name>
<dbReference type="GO" id="GO:0003677">
    <property type="term" value="F:DNA binding"/>
    <property type="evidence" value="ECO:0007669"/>
    <property type="project" value="UniProtKB-KW"/>
</dbReference>
<evidence type="ECO:0000256" key="1">
    <source>
        <dbReference type="ARBA" id="ARBA00005755"/>
    </source>
</evidence>
<evidence type="ECO:0000256" key="5">
    <source>
        <dbReference type="ARBA" id="ARBA00022705"/>
    </source>
</evidence>
<evidence type="ECO:0000256" key="7">
    <source>
        <dbReference type="ARBA" id="ARBA00023125"/>
    </source>
</evidence>
<proteinExistence type="inferred from homology"/>
<dbReference type="GO" id="GO:0003887">
    <property type="term" value="F:DNA-directed DNA polymerase activity"/>
    <property type="evidence" value="ECO:0007669"/>
    <property type="project" value="UniProtKB-KW"/>
</dbReference>
<keyword evidence="4" id="KW-0548">Nucleotidyltransferase</keyword>
<dbReference type="Pfam" id="PF03175">
    <property type="entry name" value="DNA_pol_B_2"/>
    <property type="match status" value="1"/>
</dbReference>